<accession>A0A7X9XDF2</accession>
<dbReference type="Proteomes" id="UP000576082">
    <property type="component" value="Unassembled WGS sequence"/>
</dbReference>
<protein>
    <submittedName>
        <fullName evidence="1">Uncharacterized protein</fullName>
    </submittedName>
</protein>
<organism evidence="1 2">
    <name type="scientific">Flammeovirga aprica JL-4</name>
    <dbReference type="NCBI Taxonomy" id="694437"/>
    <lineage>
        <taxon>Bacteria</taxon>
        <taxon>Pseudomonadati</taxon>
        <taxon>Bacteroidota</taxon>
        <taxon>Cytophagia</taxon>
        <taxon>Cytophagales</taxon>
        <taxon>Flammeovirgaceae</taxon>
        <taxon>Flammeovirga</taxon>
    </lineage>
</organism>
<reference evidence="1 2" key="1">
    <citation type="submission" date="2020-04" db="EMBL/GenBank/DDBJ databases">
        <title>Flammeovirga sp. SR4, a novel species isolated from seawater.</title>
        <authorList>
            <person name="Wang X."/>
        </authorList>
    </citation>
    <scope>NUCLEOTIDE SEQUENCE [LARGE SCALE GENOMIC DNA]</scope>
    <source>
        <strain evidence="1 2">ATCC 23126</strain>
    </source>
</reference>
<name>A0A7X9XDF2_9BACT</name>
<dbReference type="AlphaFoldDB" id="A0A7X9XDF2"/>
<gene>
    <name evidence="1" type="ORF">HHU12_32605</name>
</gene>
<proteinExistence type="predicted"/>
<keyword evidence="2" id="KW-1185">Reference proteome</keyword>
<comment type="caution">
    <text evidence="1">The sequence shown here is derived from an EMBL/GenBank/DDBJ whole genome shotgun (WGS) entry which is preliminary data.</text>
</comment>
<dbReference type="EMBL" id="JABANE010000203">
    <property type="protein sequence ID" value="NME72745.1"/>
    <property type="molecule type" value="Genomic_DNA"/>
</dbReference>
<evidence type="ECO:0000313" key="1">
    <source>
        <dbReference type="EMBL" id="NME72745.1"/>
    </source>
</evidence>
<sequence>MEYQSMNLNIWEHLPNEIWEKVPKIYEKMDGWLGFGTGETNKGEEGIPYWFSFLEEEKHICVSLEPSGLSFFAYMEKSEWEAWKEKIKRVASEILDFEVIEPEDMTD</sequence>
<evidence type="ECO:0000313" key="2">
    <source>
        <dbReference type="Proteomes" id="UP000576082"/>
    </source>
</evidence>
<dbReference type="RefSeq" id="WP_169660916.1">
    <property type="nucleotide sequence ID" value="NZ_JABANE010000203.1"/>
</dbReference>